<sequence>MTKTNKNPNQVLISGDGCLDGRGCVWKIDVGKLLANRDELVELNFETEPDVTISDATGAKLVAVGEKGIGYSGFGRSLEVFQFDGVDYLAVGLPLLGYGYLYNNYGKFTGAVEIYRL</sequence>
<reference evidence="1" key="1">
    <citation type="submission" date="2023-04" db="EMBL/GenBank/DDBJ databases">
        <title>Ambrosiozyma monospora NBRC 10751.</title>
        <authorList>
            <person name="Ichikawa N."/>
            <person name="Sato H."/>
            <person name="Tonouchi N."/>
        </authorList>
    </citation>
    <scope>NUCLEOTIDE SEQUENCE</scope>
    <source>
        <strain evidence="1">NBRC 10751</strain>
    </source>
</reference>
<evidence type="ECO:0000313" key="2">
    <source>
        <dbReference type="Proteomes" id="UP001165064"/>
    </source>
</evidence>
<dbReference type="EMBL" id="BSXS01013564">
    <property type="protein sequence ID" value="GMF04191.1"/>
    <property type="molecule type" value="Genomic_DNA"/>
</dbReference>
<gene>
    <name evidence="1" type="ORF">Amon02_001203500</name>
</gene>
<organism evidence="1 2">
    <name type="scientific">Ambrosiozyma monospora</name>
    <name type="common">Yeast</name>
    <name type="synonym">Endomycopsis monosporus</name>
    <dbReference type="NCBI Taxonomy" id="43982"/>
    <lineage>
        <taxon>Eukaryota</taxon>
        <taxon>Fungi</taxon>
        <taxon>Dikarya</taxon>
        <taxon>Ascomycota</taxon>
        <taxon>Saccharomycotina</taxon>
        <taxon>Pichiomycetes</taxon>
        <taxon>Pichiales</taxon>
        <taxon>Pichiaceae</taxon>
        <taxon>Ambrosiozyma</taxon>
    </lineage>
</organism>
<accession>A0ACB5U8Y1</accession>
<keyword evidence="2" id="KW-1185">Reference proteome</keyword>
<dbReference type="Proteomes" id="UP001165064">
    <property type="component" value="Unassembled WGS sequence"/>
</dbReference>
<evidence type="ECO:0000313" key="1">
    <source>
        <dbReference type="EMBL" id="GMF04191.1"/>
    </source>
</evidence>
<comment type="caution">
    <text evidence="1">The sequence shown here is derived from an EMBL/GenBank/DDBJ whole genome shotgun (WGS) entry which is preliminary data.</text>
</comment>
<protein>
    <submittedName>
        <fullName evidence="1">Unnamed protein product</fullName>
    </submittedName>
</protein>
<proteinExistence type="predicted"/>
<name>A0ACB5U8Y1_AMBMO</name>